<dbReference type="STRING" id="688867.SAMN05660236_0794"/>
<keyword evidence="1" id="KW-0472">Membrane</keyword>
<dbReference type="GO" id="GO:0016989">
    <property type="term" value="F:sigma factor antagonist activity"/>
    <property type="evidence" value="ECO:0007669"/>
    <property type="project" value="TreeGrafter"/>
</dbReference>
<dbReference type="PANTHER" id="PTHR30273">
    <property type="entry name" value="PERIPLASMIC SIGNAL SENSOR AND SIGMA FACTOR ACTIVATOR FECR-RELATED"/>
    <property type="match status" value="1"/>
</dbReference>
<sequence>MAADKEDIDFERKIHEMEIPLKNFISEEEKETSWKEILLTVEGDTRKKSIAHNFYWAAAASVLVIIGIVVWSTMNSGYKTSDHEKLNIGLSDGSSVTLNYKSTLELADDFGKESRHVSLQGEAFFNVQKDKSKPFVITIGEYEVMVVGTSFNINYKKKFAEVTVCSGIVRLHAGNQFLNLKAGEKGIISSAGKLSVEEWDANDFAWYSGTLVLKDKSLQKVAAILSKLFNKTVEVSPSVASCTLSAKIEYETIDDILVIIKETLGVEWKNDSHKVYIYGKGC</sequence>
<dbReference type="PIRSF" id="PIRSF018266">
    <property type="entry name" value="FecR"/>
    <property type="match status" value="1"/>
</dbReference>
<keyword evidence="5" id="KW-1185">Reference proteome</keyword>
<dbReference type="InterPro" id="IPR032508">
    <property type="entry name" value="FecR_C"/>
</dbReference>
<dbReference type="Pfam" id="PF04773">
    <property type="entry name" value="FecR"/>
    <property type="match status" value="1"/>
</dbReference>
<evidence type="ECO:0000313" key="5">
    <source>
        <dbReference type="Proteomes" id="UP000190961"/>
    </source>
</evidence>
<protein>
    <submittedName>
        <fullName evidence="4">FecR family protein</fullName>
    </submittedName>
</protein>
<dbReference type="Gene3D" id="2.60.120.1440">
    <property type="match status" value="1"/>
</dbReference>
<organism evidence="4 5">
    <name type="scientific">Ohtaekwangia koreensis</name>
    <dbReference type="NCBI Taxonomy" id="688867"/>
    <lineage>
        <taxon>Bacteria</taxon>
        <taxon>Pseudomonadati</taxon>
        <taxon>Bacteroidota</taxon>
        <taxon>Cytophagia</taxon>
        <taxon>Cytophagales</taxon>
        <taxon>Fulvivirgaceae</taxon>
        <taxon>Ohtaekwangia</taxon>
    </lineage>
</organism>
<feature type="domain" description="FecR protein" evidence="2">
    <location>
        <begin position="78"/>
        <end position="170"/>
    </location>
</feature>
<accession>A0A1T5J6J8</accession>
<evidence type="ECO:0000259" key="2">
    <source>
        <dbReference type="Pfam" id="PF04773"/>
    </source>
</evidence>
<gene>
    <name evidence="4" type="ORF">SAMN05660236_0794</name>
</gene>
<evidence type="ECO:0000259" key="3">
    <source>
        <dbReference type="Pfam" id="PF16344"/>
    </source>
</evidence>
<dbReference type="PANTHER" id="PTHR30273:SF2">
    <property type="entry name" value="PROTEIN FECR"/>
    <property type="match status" value="1"/>
</dbReference>
<dbReference type="Proteomes" id="UP000190961">
    <property type="component" value="Unassembled WGS sequence"/>
</dbReference>
<dbReference type="Gene3D" id="3.55.50.30">
    <property type="match status" value="1"/>
</dbReference>
<feature type="transmembrane region" description="Helical" evidence="1">
    <location>
        <begin position="54"/>
        <end position="74"/>
    </location>
</feature>
<reference evidence="4 5" key="1">
    <citation type="submission" date="2017-02" db="EMBL/GenBank/DDBJ databases">
        <authorList>
            <person name="Peterson S.W."/>
        </authorList>
    </citation>
    <scope>NUCLEOTIDE SEQUENCE [LARGE SCALE GENOMIC DNA]</scope>
    <source>
        <strain evidence="4 5">DSM 25262</strain>
    </source>
</reference>
<dbReference type="InterPro" id="IPR006860">
    <property type="entry name" value="FecR"/>
</dbReference>
<dbReference type="Pfam" id="PF16344">
    <property type="entry name" value="FecR_C"/>
    <property type="match status" value="1"/>
</dbReference>
<proteinExistence type="predicted"/>
<keyword evidence="1" id="KW-1133">Transmembrane helix</keyword>
<feature type="domain" description="Protein FecR C-terminal" evidence="3">
    <location>
        <begin position="211"/>
        <end position="277"/>
    </location>
</feature>
<dbReference type="InterPro" id="IPR012373">
    <property type="entry name" value="Ferrdict_sens_TM"/>
</dbReference>
<keyword evidence="1" id="KW-0812">Transmembrane</keyword>
<dbReference type="OrthoDB" id="1452822at2"/>
<evidence type="ECO:0000256" key="1">
    <source>
        <dbReference type="SAM" id="Phobius"/>
    </source>
</evidence>
<evidence type="ECO:0000313" key="4">
    <source>
        <dbReference type="EMBL" id="SKC46853.1"/>
    </source>
</evidence>
<name>A0A1T5J6J8_9BACT</name>
<dbReference type="RefSeq" id="WP_079685390.1">
    <property type="nucleotide sequence ID" value="NZ_FUZU01000001.1"/>
</dbReference>
<dbReference type="EMBL" id="FUZU01000001">
    <property type="protein sequence ID" value="SKC46853.1"/>
    <property type="molecule type" value="Genomic_DNA"/>
</dbReference>
<dbReference type="AlphaFoldDB" id="A0A1T5J6J8"/>